<dbReference type="Pfam" id="PF05711">
    <property type="entry name" value="TylF"/>
    <property type="match status" value="1"/>
</dbReference>
<dbReference type="RefSeq" id="WP_083047342.1">
    <property type="nucleotide sequence ID" value="NZ_MWQY01000001.1"/>
</dbReference>
<evidence type="ECO:0000313" key="1">
    <source>
        <dbReference type="EMBL" id="ORC38326.1"/>
    </source>
</evidence>
<organism evidence="1 2">
    <name type="scientific">Marispirochaeta aestuarii</name>
    <dbReference type="NCBI Taxonomy" id="1963862"/>
    <lineage>
        <taxon>Bacteria</taxon>
        <taxon>Pseudomonadati</taxon>
        <taxon>Spirochaetota</taxon>
        <taxon>Spirochaetia</taxon>
        <taxon>Spirochaetales</taxon>
        <taxon>Spirochaetaceae</taxon>
        <taxon>Marispirochaeta</taxon>
    </lineage>
</organism>
<dbReference type="Gene3D" id="3.40.50.150">
    <property type="entry name" value="Vaccinia Virus protein VP39"/>
    <property type="match status" value="1"/>
</dbReference>
<keyword evidence="1" id="KW-0808">Transferase</keyword>
<dbReference type="InterPro" id="IPR008884">
    <property type="entry name" value="TylF_MeTrfase"/>
</dbReference>
<dbReference type="InterPro" id="IPR029063">
    <property type="entry name" value="SAM-dependent_MTases_sf"/>
</dbReference>
<dbReference type="PANTHER" id="PTHR40036:SF1">
    <property type="entry name" value="MACROCIN O-METHYLTRANSFERASE"/>
    <property type="match status" value="1"/>
</dbReference>
<dbReference type="GO" id="GO:0008168">
    <property type="term" value="F:methyltransferase activity"/>
    <property type="evidence" value="ECO:0007669"/>
    <property type="project" value="UniProtKB-KW"/>
</dbReference>
<keyword evidence="1" id="KW-0489">Methyltransferase</keyword>
<accession>A0A1Y1S3T2</accession>
<proteinExistence type="predicted"/>
<dbReference type="STRING" id="1963862.B4O97_00785"/>
<gene>
    <name evidence="1" type="ORF">B4O97_00785</name>
</gene>
<dbReference type="PANTHER" id="PTHR40036">
    <property type="entry name" value="MACROCIN O-METHYLTRANSFERASE"/>
    <property type="match status" value="1"/>
</dbReference>
<dbReference type="SUPFAM" id="SSF53335">
    <property type="entry name" value="S-adenosyl-L-methionine-dependent methyltransferases"/>
    <property type="match status" value="1"/>
</dbReference>
<name>A0A1Y1S3T2_9SPIO</name>
<dbReference type="GO" id="GO:0032259">
    <property type="term" value="P:methylation"/>
    <property type="evidence" value="ECO:0007669"/>
    <property type="project" value="UniProtKB-KW"/>
</dbReference>
<dbReference type="AlphaFoldDB" id="A0A1Y1S3T2"/>
<dbReference type="OrthoDB" id="149130at2"/>
<dbReference type="Proteomes" id="UP000192343">
    <property type="component" value="Unassembled WGS sequence"/>
</dbReference>
<protein>
    <submittedName>
        <fullName evidence="1">Macrocin O-methyltransferase</fullName>
    </submittedName>
</protein>
<evidence type="ECO:0000313" key="2">
    <source>
        <dbReference type="Proteomes" id="UP000192343"/>
    </source>
</evidence>
<dbReference type="EMBL" id="MWQY01000001">
    <property type="protein sequence ID" value="ORC38326.1"/>
    <property type="molecule type" value="Genomic_DNA"/>
</dbReference>
<sequence length="250" mass="28303">MALSFAERENLKTLLEAEGYGVIPNDRFRIDMEESFRQLWKRVESFTMTGMERGYGLYQAVRYLEERNIPGDFVECGVWKGGSCMLMMGALQELGAAARTIRLYDTFTGMPEPGDEDIIAWNRRPVKEKWQSHALDSWAVGLDEVRANLGLMNYPAEKILTIPGDVAETLAADRPEGIALLRLDTDWYASTLLELELLYPLLSPGGVLIIDDYGHFEGARRAVDEYFSRPEVPGILLSRLDYTGRMGIKH</sequence>
<comment type="caution">
    <text evidence="1">The sequence shown here is derived from an EMBL/GenBank/DDBJ whole genome shotgun (WGS) entry which is preliminary data.</text>
</comment>
<keyword evidence="2" id="KW-1185">Reference proteome</keyword>
<reference evidence="1 2" key="1">
    <citation type="submission" date="2017-03" db="EMBL/GenBank/DDBJ databases">
        <title>Draft Genome sequence of Marispirochaeta sp. strain JC444.</title>
        <authorList>
            <person name="Shivani Y."/>
            <person name="Subhash Y."/>
            <person name="Sasikala C."/>
            <person name="Ramana C."/>
        </authorList>
    </citation>
    <scope>NUCLEOTIDE SEQUENCE [LARGE SCALE GENOMIC DNA]</scope>
    <source>
        <strain evidence="1 2">JC444</strain>
    </source>
</reference>